<feature type="region of interest" description="Disordered" evidence="1">
    <location>
        <begin position="81"/>
        <end position="101"/>
    </location>
</feature>
<comment type="caution">
    <text evidence="2">The sequence shown here is derived from an EMBL/GenBank/DDBJ whole genome shotgun (WGS) entry which is preliminary data.</text>
</comment>
<evidence type="ECO:0000256" key="1">
    <source>
        <dbReference type="SAM" id="MobiDB-lite"/>
    </source>
</evidence>
<feature type="compositionally biased region" description="Basic and acidic residues" evidence="1">
    <location>
        <begin position="90"/>
        <end position="101"/>
    </location>
</feature>
<reference evidence="2" key="1">
    <citation type="submission" date="2021-01" db="EMBL/GenBank/DDBJ databases">
        <authorList>
            <person name="Kaushik A."/>
        </authorList>
    </citation>
    <scope>NUCLEOTIDE SEQUENCE</scope>
    <source>
        <strain evidence="2">Type strain: AG8-Rh-89/</strain>
    </source>
</reference>
<dbReference type="EMBL" id="CAJMWZ010001405">
    <property type="protein sequence ID" value="CAE6436342.1"/>
    <property type="molecule type" value="Genomic_DNA"/>
</dbReference>
<accession>A0A8H2Y0A6</accession>
<sequence>MGTSGFFAYRHKSTFTPNQDISPTKLSSLLEKYYRQYLYSDAYPLKPGMGQHLVDTIPRNPTAFKAWIAERIRMLKTVQRFDASDPSGGPERRPDSVKPDDAGYTVTYTNQWTFIGERWSYVIDLDNLALTINGVHHWRLDHLPLDLGDYYGDFSLEHDIPAEHLCDNVDLWPPPLFDTEERLAKYEALRPIIVPAAEWCSSLEPTIRGSAVLDRDHSSLAPHGVS</sequence>
<evidence type="ECO:0000313" key="3">
    <source>
        <dbReference type="Proteomes" id="UP000663850"/>
    </source>
</evidence>
<name>A0A8H2Y0A6_9AGAM</name>
<dbReference type="AlphaFoldDB" id="A0A8H2Y0A6"/>
<protein>
    <submittedName>
        <fullName evidence="2">Uncharacterized protein</fullName>
    </submittedName>
</protein>
<proteinExistence type="predicted"/>
<dbReference type="Proteomes" id="UP000663850">
    <property type="component" value="Unassembled WGS sequence"/>
</dbReference>
<organism evidence="2 3">
    <name type="scientific">Rhizoctonia solani</name>
    <dbReference type="NCBI Taxonomy" id="456999"/>
    <lineage>
        <taxon>Eukaryota</taxon>
        <taxon>Fungi</taxon>
        <taxon>Dikarya</taxon>
        <taxon>Basidiomycota</taxon>
        <taxon>Agaricomycotina</taxon>
        <taxon>Agaricomycetes</taxon>
        <taxon>Cantharellales</taxon>
        <taxon>Ceratobasidiaceae</taxon>
        <taxon>Rhizoctonia</taxon>
    </lineage>
</organism>
<evidence type="ECO:0000313" key="2">
    <source>
        <dbReference type="EMBL" id="CAE6436342.1"/>
    </source>
</evidence>
<gene>
    <name evidence="2" type="ORF">RDB_LOCUS24703</name>
</gene>